<name>A0A7C4E1W0_CALS0</name>
<comment type="caution">
    <text evidence="4">The sequence shown here is derived from an EMBL/GenBank/DDBJ whole genome shotgun (WGS) entry which is preliminary data.</text>
</comment>
<dbReference type="SUPFAM" id="SSF51905">
    <property type="entry name" value="FAD/NAD(P)-binding domain"/>
    <property type="match status" value="1"/>
</dbReference>
<gene>
    <name evidence="5" type="ORF">ENM30_00415</name>
    <name evidence="4" type="ORF">ENT82_04535</name>
    <name evidence="3" type="ORF">ENU43_02505</name>
</gene>
<organism evidence="4">
    <name type="scientific">Caldiarchaeum subterraneum</name>
    <dbReference type="NCBI Taxonomy" id="311458"/>
    <lineage>
        <taxon>Archaea</taxon>
        <taxon>Nitrososphaerota</taxon>
        <taxon>Candidatus Caldarchaeales</taxon>
        <taxon>Candidatus Caldarchaeaceae</taxon>
        <taxon>Candidatus Caldarchaeum</taxon>
    </lineage>
</organism>
<proteinExistence type="predicted"/>
<evidence type="ECO:0000313" key="4">
    <source>
        <dbReference type="EMBL" id="HGN90377.1"/>
    </source>
</evidence>
<dbReference type="PANTHER" id="PTHR13847">
    <property type="entry name" value="SARCOSINE DEHYDROGENASE-RELATED"/>
    <property type="match status" value="1"/>
</dbReference>
<reference evidence="4" key="1">
    <citation type="journal article" date="2020" name="mSystems">
        <title>Genome- and Community-Level Interaction Insights into Carbon Utilization and Element Cycling Functions of Hydrothermarchaeota in Hydrothermal Sediment.</title>
        <authorList>
            <person name="Zhou Z."/>
            <person name="Liu Y."/>
            <person name="Xu W."/>
            <person name="Pan J."/>
            <person name="Luo Z.H."/>
            <person name="Li M."/>
        </authorList>
    </citation>
    <scope>NUCLEOTIDE SEQUENCE [LARGE SCALE GENOMIC DNA]</scope>
    <source>
        <strain evidence="5">SpSt-1073</strain>
        <strain evidence="4">SpSt-613</strain>
        <strain evidence="3">SpSt-669</strain>
    </source>
</reference>
<keyword evidence="1" id="KW-0560">Oxidoreductase</keyword>
<dbReference type="Pfam" id="PF01266">
    <property type="entry name" value="DAO"/>
    <property type="match status" value="1"/>
</dbReference>
<dbReference type="GO" id="GO:0005737">
    <property type="term" value="C:cytoplasm"/>
    <property type="evidence" value="ECO:0007669"/>
    <property type="project" value="TreeGrafter"/>
</dbReference>
<dbReference type="EMBL" id="DRXG01000007">
    <property type="protein sequence ID" value="HHN51754.1"/>
    <property type="molecule type" value="Genomic_DNA"/>
</dbReference>
<evidence type="ECO:0000259" key="2">
    <source>
        <dbReference type="Pfam" id="PF01266"/>
    </source>
</evidence>
<dbReference type="EMBL" id="DTCM01000029">
    <property type="protein sequence ID" value="HGL40522.1"/>
    <property type="molecule type" value="Genomic_DNA"/>
</dbReference>
<dbReference type="AlphaFoldDB" id="A0A7C4E1W0"/>
<evidence type="ECO:0000256" key="1">
    <source>
        <dbReference type="ARBA" id="ARBA00023002"/>
    </source>
</evidence>
<protein>
    <submittedName>
        <fullName evidence="4">FAD-binding oxidoreductase</fullName>
    </submittedName>
</protein>
<evidence type="ECO:0000313" key="5">
    <source>
        <dbReference type="EMBL" id="HHN51754.1"/>
    </source>
</evidence>
<feature type="domain" description="FAD dependent oxidoreductase" evidence="2">
    <location>
        <begin position="74"/>
        <end position="455"/>
    </location>
</feature>
<dbReference type="PANTHER" id="PTHR13847:SF287">
    <property type="entry name" value="FAD-DEPENDENT OXIDOREDUCTASE DOMAIN-CONTAINING PROTEIN 1"/>
    <property type="match status" value="1"/>
</dbReference>
<dbReference type="Gene3D" id="3.30.9.10">
    <property type="entry name" value="D-Amino Acid Oxidase, subunit A, domain 2"/>
    <property type="match status" value="1"/>
</dbReference>
<sequence length="492" mass="54760">MLCHRSSQMAQAQGRLNQYPGCIHSPKLLHRLVYLDPVVVDYLQPVSTPFWLLICLLINPFCREVSLFAVPDIDVVVVGGGILGLASAYYIKSLHRELSVTVIERGRDVGQGNTAKSVGGYRQGIFTSYVNRVLAETTIQHLREAEASGETSLNMREVGYLILLDENRLKNVKTVVETFLKEGKAVLLSPETLSKTLHMRTDFTGDEEAMLMGLSNIKAGLFAPRCGFLDVEKVVNLYKKRCIEAGVELILGKRVEKLLLEPENPLGIPREPRAWQKVRVAGVVVDGEVIRAGKVVVATGSWTPQLLDPLGVDCFVKAKKRQLFVVSAEGELHKLLTNTWDGGRPMPMMFFPNGLYIVPRISDKAFWVSLTDEFGRGFGLDDEPEPSYYIDNVYPPLVKYYPQFLNARASSMWAGTYSMNYLDGNPLIFRFLNCLVVTGASGSGVMKSDAIGRIAEAALFGKEYAILHGGVKFEVSRLGVENRRVDKEYFIL</sequence>
<dbReference type="EMBL" id="DTAD01000044">
    <property type="protein sequence ID" value="HGN90377.1"/>
    <property type="molecule type" value="Genomic_DNA"/>
</dbReference>
<dbReference type="GO" id="GO:0016491">
    <property type="term" value="F:oxidoreductase activity"/>
    <property type="evidence" value="ECO:0007669"/>
    <property type="project" value="UniProtKB-KW"/>
</dbReference>
<accession>A0A7C4E1W0</accession>
<dbReference type="InterPro" id="IPR036188">
    <property type="entry name" value="FAD/NAD-bd_sf"/>
</dbReference>
<dbReference type="InterPro" id="IPR006076">
    <property type="entry name" value="FAD-dep_OxRdtase"/>
</dbReference>
<evidence type="ECO:0000313" key="3">
    <source>
        <dbReference type="EMBL" id="HGL40522.1"/>
    </source>
</evidence>
<dbReference type="Gene3D" id="3.50.50.60">
    <property type="entry name" value="FAD/NAD(P)-binding domain"/>
    <property type="match status" value="1"/>
</dbReference>